<organism evidence="1 2">
    <name type="scientific">Silvanigrella aquatica</name>
    <dbReference type="NCBI Taxonomy" id="1915309"/>
    <lineage>
        <taxon>Bacteria</taxon>
        <taxon>Pseudomonadati</taxon>
        <taxon>Bdellovibrionota</taxon>
        <taxon>Oligoflexia</taxon>
        <taxon>Silvanigrellales</taxon>
        <taxon>Silvanigrellaceae</taxon>
        <taxon>Silvanigrella</taxon>
    </lineage>
</organism>
<dbReference type="RefSeq" id="WP_148696219.1">
    <property type="nucleotide sequence ID" value="NZ_CP017834.1"/>
</dbReference>
<dbReference type="OrthoDB" id="9815002at2"/>
<dbReference type="InterPro" id="IPR011990">
    <property type="entry name" value="TPR-like_helical_dom_sf"/>
</dbReference>
<name>A0A1L4CX35_9BACT</name>
<protein>
    <recommendedName>
        <fullName evidence="3">Transglycosylase SLT domain-containing protein</fullName>
    </recommendedName>
</protein>
<keyword evidence="2" id="KW-1185">Reference proteome</keyword>
<dbReference type="AlphaFoldDB" id="A0A1L4CX35"/>
<proteinExistence type="predicted"/>
<dbReference type="Gene3D" id="1.25.40.10">
    <property type="entry name" value="Tetratricopeptide repeat domain"/>
    <property type="match status" value="1"/>
</dbReference>
<sequence length="585" mass="68684">MSLNILFKKLPFLKEAVAFFIAASLSSCTSINTSNLSDNEKEILVKNEIQELYLNKVPKEDFAYLDSIYLVLNAYQKLKENKFDNAKKISEKILNTEGLTASIYKYAFKAHSVSMVLSINDNSEKDSILKKLDFISFQNRQCKYLCDSVGWKELAKEDPYLFSPLGYNNILLSDDTFAIINHERPSWLNKSIFSSIQTNVTYQKNLKYKNIALIIKEDDLIKNNVQNHDHDFEQNNETSDEKEAMLLFLNGEFNKSIELFLKLASETNDSAFKSIYYYWIGRSYTAQSNFIEAKKYYLMSGAENPLGLYDALSGQMIKSPSGRASLLDHTPFRSWEEEIYTWMSYPSFSYNNKLINSLKASSLFFAKIRIENKISRIDDYQKYILSNNSIDIMMLKDELNWLTKKWEIEYITWPKRGSPEIIGNNITWLNYVSGNYLQSIRLVSKIKDTLNRYSENNNFLYFLYYPQLHKDEVIEAISDCNVDPDMMYAIFRQEGYLFQKVQKESIYHKVCNFRENLEKYKYNLISALSAYRAGFAKTDLWLHNNLNINDDAVFMEFIPDTKIKDFVQGSMRNYYNFKWIYFKKN</sequence>
<evidence type="ECO:0000313" key="1">
    <source>
        <dbReference type="EMBL" id="APJ02512.1"/>
    </source>
</evidence>
<dbReference type="Proteomes" id="UP000184731">
    <property type="component" value="Chromosome"/>
</dbReference>
<dbReference type="KEGG" id="saqi:AXG55_00610"/>
<reference evidence="1 2" key="1">
    <citation type="submission" date="2016-10" db="EMBL/GenBank/DDBJ databases">
        <title>Silvanigrella aquatica sp. nov., isolated from a freshwater lake located in the Black Forest, Germany, description of Silvanigrellaceae fam. nov., Silvanigrellales ord. nov., reclassification of the order Bdellovibrionales in the class Oligoflexia, reclassification of the families Bacteriovoracaceae and Halobacteriovoraceae in the new order Bacteriovoracales ord. nov., and reclassification of the family Pseudobacteriovoracaceae in the order Oligoflexiales.</title>
        <authorList>
            <person name="Hahn M.W."/>
            <person name="Schmidt J."/>
            <person name="Koll U."/>
            <person name="Rohde M."/>
            <person name="Verbag S."/>
            <person name="Pitt A."/>
            <person name="Nakai R."/>
            <person name="Naganuma T."/>
            <person name="Lang E."/>
        </authorList>
    </citation>
    <scope>NUCLEOTIDE SEQUENCE [LARGE SCALE GENOMIC DNA]</scope>
    <source>
        <strain evidence="1 2">MWH-Nonnen-W8red</strain>
    </source>
</reference>
<evidence type="ECO:0008006" key="3">
    <source>
        <dbReference type="Google" id="ProtNLM"/>
    </source>
</evidence>
<evidence type="ECO:0000313" key="2">
    <source>
        <dbReference type="Proteomes" id="UP000184731"/>
    </source>
</evidence>
<accession>A0A1L4CX35</accession>
<dbReference type="STRING" id="1915309.AXG55_00610"/>
<gene>
    <name evidence="1" type="ORF">AXG55_00610</name>
</gene>
<dbReference type="EMBL" id="CP017834">
    <property type="protein sequence ID" value="APJ02512.1"/>
    <property type="molecule type" value="Genomic_DNA"/>
</dbReference>